<keyword evidence="4" id="KW-1185">Reference proteome</keyword>
<comment type="similarity">
    <text evidence="1">Belongs to the PhzF family.</text>
</comment>
<dbReference type="GO" id="GO:0016853">
    <property type="term" value="F:isomerase activity"/>
    <property type="evidence" value="ECO:0007669"/>
    <property type="project" value="UniProtKB-KW"/>
</dbReference>
<dbReference type="AlphaFoldDB" id="A0A7R9AHT7"/>
<dbReference type="Proteomes" id="UP000677054">
    <property type="component" value="Unassembled WGS sequence"/>
</dbReference>
<dbReference type="Pfam" id="PF02567">
    <property type="entry name" value="PhzC-PhzF"/>
    <property type="match status" value="1"/>
</dbReference>
<accession>A0A7R9AHT7</accession>
<dbReference type="Gene3D" id="3.10.310.10">
    <property type="entry name" value="Diaminopimelate Epimerase, Chain A, domain 1"/>
    <property type="match status" value="3"/>
</dbReference>
<dbReference type="GO" id="GO:0005737">
    <property type="term" value="C:cytoplasm"/>
    <property type="evidence" value="ECO:0007669"/>
    <property type="project" value="TreeGrafter"/>
</dbReference>
<reference evidence="3" key="1">
    <citation type="submission" date="2020-11" db="EMBL/GenBank/DDBJ databases">
        <authorList>
            <person name="Tran Van P."/>
        </authorList>
    </citation>
    <scope>NUCLEOTIDE SEQUENCE</scope>
</reference>
<dbReference type="InterPro" id="IPR003719">
    <property type="entry name" value="Phenazine_PhzF-like"/>
</dbReference>
<name>A0A7R9AHT7_9CRUS</name>
<dbReference type="EMBL" id="LR907724">
    <property type="protein sequence ID" value="CAD7254181.1"/>
    <property type="molecule type" value="Genomic_DNA"/>
</dbReference>
<dbReference type="EMBL" id="CAJPEV010008207">
    <property type="protein sequence ID" value="CAG0905160.1"/>
    <property type="molecule type" value="Genomic_DNA"/>
</dbReference>
<keyword evidence="2" id="KW-0413">Isomerase</keyword>
<evidence type="ECO:0000313" key="3">
    <source>
        <dbReference type="EMBL" id="CAD7254181.1"/>
    </source>
</evidence>
<protein>
    <recommendedName>
        <fullName evidence="5">Phenazine biosynthesis-like domain-containing protein</fullName>
    </recommendedName>
</protein>
<sequence>MYIILCLGAAHTVLTPYWSGKLGGKQEMFTHQCSKRGGDLDLKFRGLNAVAVALTGLSLTGVGVLVLPSRFCEVSGPVSTGLKNRLEMQSDESNAKLGVSLPIFIVDTFTGQPFSGNPAAVCLVDGLNDIPDTMKQSMAAELNLTETAIVTKIRIKDGFDSAPLFRLRWFTPTNEVALCGHATLAAAAVLFFCCNNPNERLEFETMSGVLGVRKQGRSIVLSFPGHKPKSLNAMLRKEAKPLVKEILKDLEPADLAYCFKTKNLLIRLEDSCSRTMLEELEVSPKKMMSLHDGSLFIGVILTVKGGEAYEGYDFFSRYFSPWDGIPEDPATGLTHTVLAPYWSEQLSGKQVLHAYQCSKRGGDLNLKVRGSRVEIGGHFHVIVKGVIHL</sequence>
<dbReference type="NCBIfam" id="TIGR00654">
    <property type="entry name" value="PhzF_family"/>
    <property type="match status" value="1"/>
</dbReference>
<gene>
    <name evidence="3" type="ORF">DSTB1V02_LOCUS13927</name>
</gene>
<organism evidence="3">
    <name type="scientific">Darwinula stevensoni</name>
    <dbReference type="NCBI Taxonomy" id="69355"/>
    <lineage>
        <taxon>Eukaryota</taxon>
        <taxon>Metazoa</taxon>
        <taxon>Ecdysozoa</taxon>
        <taxon>Arthropoda</taxon>
        <taxon>Crustacea</taxon>
        <taxon>Oligostraca</taxon>
        <taxon>Ostracoda</taxon>
        <taxon>Podocopa</taxon>
        <taxon>Podocopida</taxon>
        <taxon>Darwinulocopina</taxon>
        <taxon>Darwinuloidea</taxon>
        <taxon>Darwinulidae</taxon>
        <taxon>Darwinula</taxon>
    </lineage>
</organism>
<evidence type="ECO:0000256" key="2">
    <source>
        <dbReference type="ARBA" id="ARBA00023235"/>
    </source>
</evidence>
<evidence type="ECO:0000313" key="4">
    <source>
        <dbReference type="Proteomes" id="UP000677054"/>
    </source>
</evidence>
<evidence type="ECO:0000256" key="1">
    <source>
        <dbReference type="ARBA" id="ARBA00008270"/>
    </source>
</evidence>
<dbReference type="OrthoDB" id="75169at2759"/>
<proteinExistence type="inferred from homology"/>
<evidence type="ECO:0008006" key="5">
    <source>
        <dbReference type="Google" id="ProtNLM"/>
    </source>
</evidence>
<dbReference type="SUPFAM" id="SSF54506">
    <property type="entry name" value="Diaminopimelate epimerase-like"/>
    <property type="match status" value="1"/>
</dbReference>
<dbReference type="PANTHER" id="PTHR13774">
    <property type="entry name" value="PHENAZINE BIOSYNTHESIS PROTEIN"/>
    <property type="match status" value="1"/>
</dbReference>
<dbReference type="PANTHER" id="PTHR13774:SF17">
    <property type="entry name" value="PHENAZINE BIOSYNTHESIS-LIKE DOMAIN-CONTAINING PROTEIN"/>
    <property type="match status" value="1"/>
</dbReference>